<organism evidence="2 3">
    <name type="scientific">Xanthomonas oryzae pv. oryzicola (strain BLS256)</name>
    <dbReference type="NCBI Taxonomy" id="383407"/>
    <lineage>
        <taxon>Bacteria</taxon>
        <taxon>Pseudomonadati</taxon>
        <taxon>Pseudomonadota</taxon>
        <taxon>Gammaproteobacteria</taxon>
        <taxon>Lysobacterales</taxon>
        <taxon>Lysobacteraceae</taxon>
        <taxon>Xanthomonas</taxon>
    </lineage>
</organism>
<gene>
    <name evidence="2" type="ORF">XOC_4037</name>
</gene>
<name>G7TIL2_XANOB</name>
<evidence type="ECO:0000313" key="3">
    <source>
        <dbReference type="Proteomes" id="UP000008851"/>
    </source>
</evidence>
<proteinExistence type="predicted"/>
<reference evidence="2 3" key="1">
    <citation type="journal article" date="2011" name="J. Bacteriol.">
        <title>Two new complete genome sequences offer insight into host and tissue specificity of plant pathogenic Xanthomonas spp.</title>
        <authorList>
            <person name="Bogdanove A.J."/>
            <person name="Koebnik R."/>
            <person name="Lu H."/>
            <person name="Furutani A."/>
            <person name="Angiuoli S.V."/>
            <person name="Patil P.B."/>
            <person name="Van Sluys M.A."/>
            <person name="Ryan R.P."/>
            <person name="Meyer D.F."/>
            <person name="Han S.W."/>
            <person name="Aparna G."/>
            <person name="Rajaram M."/>
            <person name="Delcher A.L."/>
            <person name="Phillippy A.M."/>
            <person name="Puiu D."/>
            <person name="Schatz M.C."/>
            <person name="Shumway M."/>
            <person name="Sommer D.D."/>
            <person name="Trapnell C."/>
            <person name="Benahmed F."/>
            <person name="Dimitrov G."/>
            <person name="Madupu R."/>
            <person name="Radune D."/>
            <person name="Sullivan S."/>
            <person name="Jha G."/>
            <person name="Ishihara H."/>
            <person name="Lee S.W."/>
            <person name="Pandey A."/>
            <person name="Sharma V."/>
            <person name="Sriariyanun M."/>
            <person name="Szurek B."/>
            <person name="Vera-Cruz C.M."/>
            <person name="Dorman K.S."/>
            <person name="Ronald P.C."/>
            <person name="Verdier V."/>
            <person name="Dow J.M."/>
            <person name="Sonti R.V."/>
            <person name="Tsuge S."/>
            <person name="Brendel V.P."/>
            <person name="Rabinowicz P.D."/>
            <person name="Leach J.E."/>
            <person name="White F.F."/>
            <person name="Salzberg S.L."/>
        </authorList>
    </citation>
    <scope>NUCLEOTIDE SEQUENCE [LARGE SCALE GENOMIC DNA]</scope>
    <source>
        <strain evidence="2 3">BLS256</strain>
    </source>
</reference>
<feature type="transmembrane region" description="Helical" evidence="1">
    <location>
        <begin position="39"/>
        <end position="57"/>
    </location>
</feature>
<protein>
    <submittedName>
        <fullName evidence="2">Uncharacterized protein</fullName>
    </submittedName>
</protein>
<dbReference type="EMBL" id="CP003057">
    <property type="protein sequence ID" value="AEQ98125.1"/>
    <property type="molecule type" value="Genomic_DNA"/>
</dbReference>
<keyword evidence="1" id="KW-0812">Transmembrane</keyword>
<sequence length="208" mass="21999">MRQLLGGHRRIGVRFPPSTRRPCTGAVDPARHRHGWSHAMARLLSAPFAAALSLAALSPTCVQAGEITTPGEKSQFYSALAVSVPVFVGSAIVSSSFVASSKAVDAMRNGSGQPRADTLPPMRVDAVQTLPAGEREVSLQDPQQPEATVMLRWPARQDNPAAGFRIGDMVSFQPSPAGSGWTVHAPQGQALAFLPTSDAAAYNSSRSW</sequence>
<dbReference type="KEGG" id="xor:XOC_4037"/>
<dbReference type="AlphaFoldDB" id="G7TIL2"/>
<evidence type="ECO:0000256" key="1">
    <source>
        <dbReference type="SAM" id="Phobius"/>
    </source>
</evidence>
<accession>G7TIL2</accession>
<feature type="transmembrane region" description="Helical" evidence="1">
    <location>
        <begin position="77"/>
        <end position="99"/>
    </location>
</feature>
<evidence type="ECO:0000313" key="2">
    <source>
        <dbReference type="EMBL" id="AEQ98125.1"/>
    </source>
</evidence>
<dbReference type="Proteomes" id="UP000008851">
    <property type="component" value="Chromosome"/>
</dbReference>
<keyword evidence="1" id="KW-1133">Transmembrane helix</keyword>
<dbReference type="HOGENOM" id="CLU_114575_0_0_6"/>
<keyword evidence="1" id="KW-0472">Membrane</keyword>